<evidence type="ECO:0000313" key="5">
    <source>
        <dbReference type="Proteomes" id="UP001345219"/>
    </source>
</evidence>
<dbReference type="CDD" id="cd00010">
    <property type="entry name" value="AAI_LTSS"/>
    <property type="match status" value="1"/>
</dbReference>
<keyword evidence="5" id="KW-1185">Reference proteome</keyword>
<feature type="chain" id="PRO_5042951514" description="Bifunctional inhibitor/plant lipid transfer protein/seed storage helical domain-containing protein" evidence="2">
    <location>
        <begin position="31"/>
        <end position="226"/>
    </location>
</feature>
<dbReference type="PANTHER" id="PTHR35747:SF2">
    <property type="entry name" value="NON-SPECIFIC LIPID TRANSFER PROTEIN GPI-ANCHORED 25"/>
    <property type="match status" value="1"/>
</dbReference>
<reference evidence="4 5" key="1">
    <citation type="journal article" date="2023" name="Hortic Res">
        <title>Pangenome of water caltrop reveals structural variations and asymmetric subgenome divergence after allopolyploidization.</title>
        <authorList>
            <person name="Zhang X."/>
            <person name="Chen Y."/>
            <person name="Wang L."/>
            <person name="Yuan Y."/>
            <person name="Fang M."/>
            <person name="Shi L."/>
            <person name="Lu R."/>
            <person name="Comes H.P."/>
            <person name="Ma Y."/>
            <person name="Chen Y."/>
            <person name="Huang G."/>
            <person name="Zhou Y."/>
            <person name="Zheng Z."/>
            <person name="Qiu Y."/>
        </authorList>
    </citation>
    <scope>NUCLEOTIDE SEQUENCE [LARGE SCALE GENOMIC DNA]</scope>
    <source>
        <tissue evidence="4">Roots</tissue>
    </source>
</reference>
<dbReference type="SUPFAM" id="SSF47699">
    <property type="entry name" value="Bifunctional inhibitor/lipid-transfer protein/seed storage 2S albumin"/>
    <property type="match status" value="1"/>
</dbReference>
<accession>A0AAN7L6Q0</accession>
<dbReference type="InterPro" id="IPR053353">
    <property type="entry name" value="Plant_LTP_GPI-anchored"/>
</dbReference>
<dbReference type="InterPro" id="IPR016140">
    <property type="entry name" value="Bifunc_inhib/LTP/seed_store"/>
</dbReference>
<keyword evidence="2" id="KW-0732">Signal</keyword>
<dbReference type="Pfam" id="PF14368">
    <property type="entry name" value="LTP_2"/>
    <property type="match status" value="1"/>
</dbReference>
<feature type="signal peptide" evidence="2">
    <location>
        <begin position="1"/>
        <end position="30"/>
    </location>
</feature>
<feature type="domain" description="Bifunctional inhibitor/plant lipid transfer protein/seed storage helical" evidence="3">
    <location>
        <begin position="30"/>
        <end position="116"/>
    </location>
</feature>
<evidence type="ECO:0000256" key="2">
    <source>
        <dbReference type="SAM" id="SignalP"/>
    </source>
</evidence>
<dbReference type="Proteomes" id="UP001345219">
    <property type="component" value="Chromosome 18"/>
</dbReference>
<name>A0AAN7L6Q0_9MYRT</name>
<gene>
    <name evidence="4" type="ORF">SAY87_023662</name>
</gene>
<organism evidence="4 5">
    <name type="scientific">Trapa incisa</name>
    <dbReference type="NCBI Taxonomy" id="236973"/>
    <lineage>
        <taxon>Eukaryota</taxon>
        <taxon>Viridiplantae</taxon>
        <taxon>Streptophyta</taxon>
        <taxon>Embryophyta</taxon>
        <taxon>Tracheophyta</taxon>
        <taxon>Spermatophyta</taxon>
        <taxon>Magnoliopsida</taxon>
        <taxon>eudicotyledons</taxon>
        <taxon>Gunneridae</taxon>
        <taxon>Pentapetalae</taxon>
        <taxon>rosids</taxon>
        <taxon>malvids</taxon>
        <taxon>Myrtales</taxon>
        <taxon>Lythraceae</taxon>
        <taxon>Trapa</taxon>
    </lineage>
</organism>
<dbReference type="AlphaFoldDB" id="A0AAN7L6Q0"/>
<evidence type="ECO:0000313" key="4">
    <source>
        <dbReference type="EMBL" id="KAK4775701.1"/>
    </source>
</evidence>
<protein>
    <recommendedName>
        <fullName evidence="3">Bifunctional inhibitor/plant lipid transfer protein/seed storage helical domain-containing protein</fullName>
    </recommendedName>
</protein>
<comment type="caution">
    <text evidence="4">The sequence shown here is derived from an EMBL/GenBank/DDBJ whole genome shotgun (WGS) entry which is preliminary data.</text>
</comment>
<dbReference type="InterPro" id="IPR036312">
    <property type="entry name" value="Bifun_inhib/LTP/seed_sf"/>
</dbReference>
<dbReference type="Gene3D" id="1.10.110.10">
    <property type="entry name" value="Plant lipid-transfer and hydrophobic proteins"/>
    <property type="match status" value="1"/>
</dbReference>
<dbReference type="EMBL" id="JAXIOK010000003">
    <property type="protein sequence ID" value="KAK4775701.1"/>
    <property type="molecule type" value="Genomic_DNA"/>
</dbReference>
<evidence type="ECO:0000259" key="3">
    <source>
        <dbReference type="Pfam" id="PF14368"/>
    </source>
</evidence>
<evidence type="ECO:0000256" key="1">
    <source>
        <dbReference type="SAM" id="MobiDB-lite"/>
    </source>
</evidence>
<proteinExistence type="predicted"/>
<dbReference type="PANTHER" id="PTHR35747">
    <property type="entry name" value="BIFUNCTIONAL INHIBITOR/LIPID-TRANSFER PROTEIN/SEED STORAGE 2S ALBUMIN SUPERFAMILY PROTEIN"/>
    <property type="match status" value="1"/>
</dbReference>
<sequence>MDVIAITTTVAALFVFFLLVSDHLTSTTTAAVMSPSPPTSCSTSIVLFSPCLPYVSSPPNDLDSNVTSWCCDAYSSVLGSGSSICLCFLVREPNMLGFPLNSTRLLSLSSDCSLLNASFVNKGSLDSLCSASPPMPLLSNRNGSASMPPEPGDSPASISPQEGPPLVAAPRSETAPSYAPEPVDISPEPSDDVTDSAATELLTTTKRSRLPGSVLGALIAVVVGHL</sequence>
<feature type="region of interest" description="Disordered" evidence="1">
    <location>
        <begin position="139"/>
        <end position="195"/>
    </location>
</feature>